<dbReference type="PANTHER" id="PTHR43888">
    <property type="entry name" value="DNAJ-LIKE-2, ISOFORM A-RELATED"/>
    <property type="match status" value="1"/>
</dbReference>
<evidence type="ECO:0000256" key="10">
    <source>
        <dbReference type="SAM" id="MobiDB-lite"/>
    </source>
</evidence>
<dbReference type="GO" id="GO:0009408">
    <property type="term" value="P:response to heat"/>
    <property type="evidence" value="ECO:0007669"/>
    <property type="project" value="InterPro"/>
</dbReference>
<evidence type="ECO:0000256" key="7">
    <source>
        <dbReference type="ARBA" id="ARBA00023288"/>
    </source>
</evidence>
<keyword evidence="1" id="KW-0488">Methylation</keyword>
<reference evidence="13 14" key="1">
    <citation type="submission" date="2023-03" db="EMBL/GenBank/DDBJ databases">
        <title>Genome insight into feeding habits of ladybird beetles.</title>
        <authorList>
            <person name="Li H.-S."/>
            <person name="Huang Y.-H."/>
            <person name="Pang H."/>
        </authorList>
    </citation>
    <scope>NUCLEOTIDE SEQUENCE [LARGE SCALE GENOMIC DNA]</scope>
    <source>
        <strain evidence="13">SYSU_2023b</strain>
        <tissue evidence="13">Whole body</tissue>
    </source>
</reference>
<keyword evidence="3" id="KW-0677">Repeat</keyword>
<evidence type="ECO:0000313" key="13">
    <source>
        <dbReference type="EMBL" id="KAK9870415.1"/>
    </source>
</evidence>
<evidence type="ECO:0000256" key="1">
    <source>
        <dbReference type="ARBA" id="ARBA00022481"/>
    </source>
</evidence>
<sequence length="410" mass="45315">MADNKLYEILGVSRSASDNEIKKQYRKLAKEYHPDKNPGAGDKFKEISYAYEIISDPKKRAIYDKYGLQGMQEGAQDFGGEDFLSHIFGGGGLFGGFGPFGGPMGGMRRRQRSEDTVHPLKASLEDFYNGKVSKLQLNKNVICGKCRGKGSKSGQVGRCHTCKGCGVKTTIRQIGPGFAQQSQSRCPDCSGTGEYIKDNDRCNTCKGKKVNSETKILEVHIDKGMKENQKIYFRGEGDQLPDVEPGDVVIVLQQKPHEVFQRHGDNLQVNHTITLTEALCGFNFVLRHLDGRDLLITHPAGSVLKPGDVKTVEGEGMPYYKNPFQKGNLNIVFTIKFPDNHFTNASGFSMLEKLLPPKPAFTMPVGDNVEEVDLHDYDPNERSSHSGHHGEAYASDDEEAHGPGIQCAQQ</sequence>
<evidence type="ECO:0000256" key="2">
    <source>
        <dbReference type="ARBA" id="ARBA00022723"/>
    </source>
</evidence>
<keyword evidence="4 9" id="KW-0863">Zinc-finger</keyword>
<comment type="caution">
    <text evidence="13">The sequence shown here is derived from an EMBL/GenBank/DDBJ whole genome shotgun (WGS) entry which is preliminary data.</text>
</comment>
<accession>A0AAW1TK83</accession>
<evidence type="ECO:0000256" key="5">
    <source>
        <dbReference type="ARBA" id="ARBA00022833"/>
    </source>
</evidence>
<dbReference type="GO" id="GO:0005524">
    <property type="term" value="F:ATP binding"/>
    <property type="evidence" value="ECO:0007669"/>
    <property type="project" value="InterPro"/>
</dbReference>
<dbReference type="GO" id="GO:0051082">
    <property type="term" value="F:unfolded protein binding"/>
    <property type="evidence" value="ECO:0007669"/>
    <property type="project" value="InterPro"/>
</dbReference>
<organism evidence="13 14">
    <name type="scientific">Henosepilachna vigintioctopunctata</name>
    <dbReference type="NCBI Taxonomy" id="420089"/>
    <lineage>
        <taxon>Eukaryota</taxon>
        <taxon>Metazoa</taxon>
        <taxon>Ecdysozoa</taxon>
        <taxon>Arthropoda</taxon>
        <taxon>Hexapoda</taxon>
        <taxon>Insecta</taxon>
        <taxon>Pterygota</taxon>
        <taxon>Neoptera</taxon>
        <taxon>Endopterygota</taxon>
        <taxon>Coleoptera</taxon>
        <taxon>Polyphaga</taxon>
        <taxon>Cucujiformia</taxon>
        <taxon>Coccinelloidea</taxon>
        <taxon>Coccinellidae</taxon>
        <taxon>Epilachninae</taxon>
        <taxon>Epilachnini</taxon>
        <taxon>Henosepilachna</taxon>
    </lineage>
</organism>
<dbReference type="Pfam" id="PF00226">
    <property type="entry name" value="DnaJ"/>
    <property type="match status" value="1"/>
</dbReference>
<evidence type="ECO:0000256" key="6">
    <source>
        <dbReference type="ARBA" id="ARBA00023186"/>
    </source>
</evidence>
<dbReference type="Gene3D" id="2.10.230.10">
    <property type="entry name" value="Heat shock protein DnaJ, cysteine-rich domain"/>
    <property type="match status" value="1"/>
</dbReference>
<evidence type="ECO:0000259" key="12">
    <source>
        <dbReference type="PROSITE" id="PS51188"/>
    </source>
</evidence>
<dbReference type="FunFam" id="1.10.287.110:FF:000016">
    <property type="entry name" value="DnaJ (Hsp40) homolog, subfamily A, member 2"/>
    <property type="match status" value="1"/>
</dbReference>
<dbReference type="CDD" id="cd10719">
    <property type="entry name" value="DnaJ_zf"/>
    <property type="match status" value="1"/>
</dbReference>
<keyword evidence="2 9" id="KW-0479">Metal-binding</keyword>
<keyword evidence="6" id="KW-0143">Chaperone</keyword>
<dbReference type="PRINTS" id="PR00625">
    <property type="entry name" value="JDOMAIN"/>
</dbReference>
<feature type="compositionally biased region" description="Basic and acidic residues" evidence="10">
    <location>
        <begin position="375"/>
        <end position="391"/>
    </location>
</feature>
<dbReference type="PROSITE" id="PS50076">
    <property type="entry name" value="DNAJ_2"/>
    <property type="match status" value="1"/>
</dbReference>
<dbReference type="GO" id="GO:0008270">
    <property type="term" value="F:zinc ion binding"/>
    <property type="evidence" value="ECO:0007669"/>
    <property type="project" value="UniProtKB-KW"/>
</dbReference>
<evidence type="ECO:0000256" key="3">
    <source>
        <dbReference type="ARBA" id="ARBA00022737"/>
    </source>
</evidence>
<evidence type="ECO:0000259" key="11">
    <source>
        <dbReference type="PROSITE" id="PS50076"/>
    </source>
</evidence>
<feature type="domain" description="J" evidence="11">
    <location>
        <begin position="5"/>
        <end position="67"/>
    </location>
</feature>
<keyword evidence="7" id="KW-0449">Lipoprotein</keyword>
<keyword evidence="8" id="KW-0636">Prenylation</keyword>
<dbReference type="GO" id="GO:0006457">
    <property type="term" value="P:protein folding"/>
    <property type="evidence" value="ECO:0007669"/>
    <property type="project" value="InterPro"/>
</dbReference>
<dbReference type="CDD" id="cd10747">
    <property type="entry name" value="DnaJ_C"/>
    <property type="match status" value="1"/>
</dbReference>
<dbReference type="InterPro" id="IPR044713">
    <property type="entry name" value="DNJA1/2-like"/>
</dbReference>
<gene>
    <name evidence="13" type="ORF">WA026_007984</name>
</gene>
<proteinExistence type="inferred from homology"/>
<dbReference type="InterPro" id="IPR036410">
    <property type="entry name" value="HSP_DnaJ_Cys-rich_dom_sf"/>
</dbReference>
<dbReference type="FunFam" id="2.10.230.10:FF:000001">
    <property type="entry name" value="DnaJ subfamily A member 2"/>
    <property type="match status" value="1"/>
</dbReference>
<dbReference type="SMART" id="SM00271">
    <property type="entry name" value="DnaJ"/>
    <property type="match status" value="1"/>
</dbReference>
<feature type="region of interest" description="Disordered" evidence="10">
    <location>
        <begin position="375"/>
        <end position="410"/>
    </location>
</feature>
<dbReference type="Pfam" id="PF01556">
    <property type="entry name" value="DnaJ_C"/>
    <property type="match status" value="1"/>
</dbReference>
<evidence type="ECO:0000256" key="4">
    <source>
        <dbReference type="ARBA" id="ARBA00022771"/>
    </source>
</evidence>
<dbReference type="Pfam" id="PF00684">
    <property type="entry name" value="DnaJ_CXXCXGXG"/>
    <property type="match status" value="1"/>
</dbReference>
<dbReference type="SUPFAM" id="SSF49493">
    <property type="entry name" value="HSP40/DnaJ peptide-binding domain"/>
    <property type="match status" value="2"/>
</dbReference>
<evidence type="ECO:0000256" key="8">
    <source>
        <dbReference type="ARBA" id="ARBA00023289"/>
    </source>
</evidence>
<dbReference type="EMBL" id="JARQZJ010000003">
    <property type="protein sequence ID" value="KAK9870415.1"/>
    <property type="molecule type" value="Genomic_DNA"/>
</dbReference>
<dbReference type="FunFam" id="2.60.260.20:FF:000003">
    <property type="entry name" value="DnaJ subfamily A member 2"/>
    <property type="match status" value="1"/>
</dbReference>
<dbReference type="InterPro" id="IPR001305">
    <property type="entry name" value="HSP_DnaJ_Cys-rich_dom"/>
</dbReference>
<dbReference type="GO" id="GO:0030544">
    <property type="term" value="F:Hsp70 protein binding"/>
    <property type="evidence" value="ECO:0007669"/>
    <property type="project" value="InterPro"/>
</dbReference>
<dbReference type="InterPro" id="IPR012724">
    <property type="entry name" value="DnaJ"/>
</dbReference>
<dbReference type="PROSITE" id="PS51188">
    <property type="entry name" value="ZF_CR"/>
    <property type="match status" value="1"/>
</dbReference>
<dbReference type="InterPro" id="IPR036869">
    <property type="entry name" value="J_dom_sf"/>
</dbReference>
<feature type="zinc finger region" description="CR-type" evidence="9">
    <location>
        <begin position="130"/>
        <end position="214"/>
    </location>
</feature>
<dbReference type="Proteomes" id="UP001431783">
    <property type="component" value="Unassembled WGS sequence"/>
</dbReference>
<dbReference type="InterPro" id="IPR008971">
    <property type="entry name" value="HSP40/DnaJ_pept-bd"/>
</dbReference>
<keyword evidence="14" id="KW-1185">Reference proteome</keyword>
<dbReference type="SUPFAM" id="SSF57938">
    <property type="entry name" value="DnaJ/Hsp40 cysteine-rich domain"/>
    <property type="match status" value="1"/>
</dbReference>
<evidence type="ECO:0000256" key="9">
    <source>
        <dbReference type="PROSITE-ProRule" id="PRU00546"/>
    </source>
</evidence>
<feature type="domain" description="CR-type" evidence="12">
    <location>
        <begin position="130"/>
        <end position="214"/>
    </location>
</feature>
<dbReference type="InterPro" id="IPR001623">
    <property type="entry name" value="DnaJ_domain"/>
</dbReference>
<dbReference type="AlphaFoldDB" id="A0AAW1TK83"/>
<dbReference type="SUPFAM" id="SSF46565">
    <property type="entry name" value="Chaperone J-domain"/>
    <property type="match status" value="1"/>
</dbReference>
<dbReference type="Gene3D" id="1.10.287.110">
    <property type="entry name" value="DnaJ domain"/>
    <property type="match status" value="1"/>
</dbReference>
<dbReference type="InterPro" id="IPR002939">
    <property type="entry name" value="DnaJ_C"/>
</dbReference>
<dbReference type="CDD" id="cd06257">
    <property type="entry name" value="DnaJ"/>
    <property type="match status" value="1"/>
</dbReference>
<dbReference type="Gene3D" id="2.60.260.20">
    <property type="entry name" value="Urease metallochaperone UreE, N-terminal domain"/>
    <property type="match status" value="2"/>
</dbReference>
<dbReference type="HAMAP" id="MF_01152">
    <property type="entry name" value="DnaJ"/>
    <property type="match status" value="1"/>
</dbReference>
<keyword evidence="5 9" id="KW-0862">Zinc</keyword>
<name>A0AAW1TK83_9CUCU</name>
<evidence type="ECO:0000313" key="14">
    <source>
        <dbReference type="Proteomes" id="UP001431783"/>
    </source>
</evidence>
<protein>
    <submittedName>
        <fullName evidence="13">Uncharacterized protein</fullName>
    </submittedName>
</protein>